<accession>A0A7G1HTP7</accession>
<feature type="domain" description="Glycosyltransferase RgtA/B/C/D-like" evidence="9">
    <location>
        <begin position="64"/>
        <end position="218"/>
    </location>
</feature>
<proteinExistence type="predicted"/>
<dbReference type="EMBL" id="AP023322">
    <property type="protein sequence ID" value="BCI62403.1"/>
    <property type="molecule type" value="Genomic_DNA"/>
</dbReference>
<feature type="transmembrane region" description="Helical" evidence="8">
    <location>
        <begin position="89"/>
        <end position="107"/>
    </location>
</feature>
<feature type="transmembrane region" description="Helical" evidence="8">
    <location>
        <begin position="361"/>
        <end position="383"/>
    </location>
</feature>
<sequence>MRLNSKVTLLLLLSTICILTLLPFLGLTDFHTKGEPREAIVAVSMLQSDNWVLPINNGGDIAYKPPLFHWAIALLSLPFGEVSEYTSRLPSALAAIIIAIVTFLFYARRRNNNLAFLTALLFLSCFEVHRAAMASRVDMVLTLFIVTSLYQLYRWTERDMKGFPFVATLLMGAATLTKGPVGIILPCAVTAIYLLVRGKQFFTVLYRFIFISIVSCILPAIWYYLAYKQGGDNFVNLVIEENFGRFLGKMSYESHEGTVLYYIYTTIAGFIPWSILVLFSLFTLKYALPNGKITVWWQKFKNYISQMDDTRLFTLLSFAVMFVFYCIPKSKRSVYLLPIYPFLCFFLAEYMFWLLKNRQKVWRVFGIFMSVVTCIVLFVFIAAQSKWITPEILPAKLSEQLGHYLTALNGPWNIMGIFCVLILVIVLYQTYRSKRDLSLNNRYLYTVVALFFWLQILLDAIILPDILNAKSMRPFAEKVKEEVPEGKIYSFVSTPMLRFFIVNFYNDNRIVEFEKEKPESGYLLVGKSDFNYINTNYGSNFIFNEVMKTNRKGNDVKDIIYLYKFEKR</sequence>
<dbReference type="Pfam" id="PF13231">
    <property type="entry name" value="PMT_2"/>
    <property type="match status" value="1"/>
</dbReference>
<evidence type="ECO:0000256" key="7">
    <source>
        <dbReference type="ARBA" id="ARBA00023136"/>
    </source>
</evidence>
<evidence type="ECO:0000256" key="2">
    <source>
        <dbReference type="ARBA" id="ARBA00022475"/>
    </source>
</evidence>
<dbReference type="Proteomes" id="UP000594042">
    <property type="component" value="Chromosome"/>
</dbReference>
<keyword evidence="11" id="KW-1185">Reference proteome</keyword>
<keyword evidence="7 8" id="KW-0472">Membrane</keyword>
<dbReference type="KEGG" id="copr:Cop2CBH44_07560"/>
<feature type="transmembrane region" description="Helical" evidence="8">
    <location>
        <begin position="404"/>
        <end position="431"/>
    </location>
</feature>
<reference evidence="11" key="1">
    <citation type="submission" date="2020-07" db="EMBL/GenBank/DDBJ databases">
        <title>Complete genome sequencing of Coprobacter sp. strain 2CBH44.</title>
        <authorList>
            <person name="Sakamoto M."/>
            <person name="Murakami T."/>
            <person name="Mori H."/>
        </authorList>
    </citation>
    <scope>NUCLEOTIDE SEQUENCE [LARGE SCALE GENOMIC DNA]</scope>
    <source>
        <strain evidence="11">2CBH44</strain>
    </source>
</reference>
<evidence type="ECO:0000256" key="4">
    <source>
        <dbReference type="ARBA" id="ARBA00022679"/>
    </source>
</evidence>
<protein>
    <submittedName>
        <fullName evidence="10">Dolichyl-phosphate-mannose--protein mannosyltransferase</fullName>
    </submittedName>
</protein>
<evidence type="ECO:0000256" key="6">
    <source>
        <dbReference type="ARBA" id="ARBA00022989"/>
    </source>
</evidence>
<feature type="transmembrane region" description="Helical" evidence="8">
    <location>
        <begin position="310"/>
        <end position="327"/>
    </location>
</feature>
<feature type="transmembrane region" description="Helical" evidence="8">
    <location>
        <begin position="114"/>
        <end position="131"/>
    </location>
</feature>
<comment type="subcellular location">
    <subcellularLocation>
        <location evidence="1">Cell membrane</location>
        <topology evidence="1">Multi-pass membrane protein</topology>
    </subcellularLocation>
</comment>
<evidence type="ECO:0000313" key="11">
    <source>
        <dbReference type="Proteomes" id="UP000594042"/>
    </source>
</evidence>
<feature type="transmembrane region" description="Helical" evidence="8">
    <location>
        <begin position="259"/>
        <end position="282"/>
    </location>
</feature>
<dbReference type="RefSeq" id="WP_200755568.1">
    <property type="nucleotide sequence ID" value="NZ_AP023322.1"/>
</dbReference>
<evidence type="ECO:0000259" key="9">
    <source>
        <dbReference type="Pfam" id="PF13231"/>
    </source>
</evidence>
<dbReference type="PANTHER" id="PTHR33908:SF3">
    <property type="entry name" value="UNDECAPRENYL PHOSPHATE-ALPHA-4-AMINO-4-DEOXY-L-ARABINOSE ARABINOSYL TRANSFERASE"/>
    <property type="match status" value="1"/>
</dbReference>
<dbReference type="GO" id="GO:0010041">
    <property type="term" value="P:response to iron(III) ion"/>
    <property type="evidence" value="ECO:0007669"/>
    <property type="project" value="TreeGrafter"/>
</dbReference>
<dbReference type="InterPro" id="IPR038731">
    <property type="entry name" value="RgtA/B/C-like"/>
</dbReference>
<dbReference type="GO" id="GO:0009103">
    <property type="term" value="P:lipopolysaccharide biosynthetic process"/>
    <property type="evidence" value="ECO:0007669"/>
    <property type="project" value="UniProtKB-ARBA"/>
</dbReference>
<feature type="transmembrane region" description="Helical" evidence="8">
    <location>
        <begin position="205"/>
        <end position="225"/>
    </location>
</feature>
<organism evidence="10 11">
    <name type="scientific">Coprobacter secundus subsp. similis</name>
    <dbReference type="NCBI Taxonomy" id="2751153"/>
    <lineage>
        <taxon>Bacteria</taxon>
        <taxon>Pseudomonadati</taxon>
        <taxon>Bacteroidota</taxon>
        <taxon>Bacteroidia</taxon>
        <taxon>Bacteroidales</taxon>
        <taxon>Barnesiellaceae</taxon>
        <taxon>Coprobacter</taxon>
    </lineage>
</organism>
<evidence type="ECO:0000256" key="1">
    <source>
        <dbReference type="ARBA" id="ARBA00004651"/>
    </source>
</evidence>
<evidence type="ECO:0000256" key="5">
    <source>
        <dbReference type="ARBA" id="ARBA00022692"/>
    </source>
</evidence>
<feature type="transmembrane region" description="Helical" evidence="8">
    <location>
        <begin position="443"/>
        <end position="463"/>
    </location>
</feature>
<gene>
    <name evidence="10" type="ORF">Cop2CBH44_07560</name>
</gene>
<keyword evidence="6 8" id="KW-1133">Transmembrane helix</keyword>
<dbReference type="GO" id="GO:0005886">
    <property type="term" value="C:plasma membrane"/>
    <property type="evidence" value="ECO:0007669"/>
    <property type="project" value="UniProtKB-SubCell"/>
</dbReference>
<dbReference type="InterPro" id="IPR050297">
    <property type="entry name" value="LipidA_mod_glycosyltrf_83"/>
</dbReference>
<evidence type="ECO:0000256" key="3">
    <source>
        <dbReference type="ARBA" id="ARBA00022676"/>
    </source>
</evidence>
<dbReference type="GO" id="GO:0016763">
    <property type="term" value="F:pentosyltransferase activity"/>
    <property type="evidence" value="ECO:0007669"/>
    <property type="project" value="TreeGrafter"/>
</dbReference>
<dbReference type="AlphaFoldDB" id="A0A7G1HTP7"/>
<keyword evidence="2" id="KW-1003">Cell membrane</keyword>
<keyword evidence="4 10" id="KW-0808">Transferase</keyword>
<dbReference type="PANTHER" id="PTHR33908">
    <property type="entry name" value="MANNOSYLTRANSFERASE YKCB-RELATED"/>
    <property type="match status" value="1"/>
</dbReference>
<evidence type="ECO:0000313" key="10">
    <source>
        <dbReference type="EMBL" id="BCI62403.1"/>
    </source>
</evidence>
<keyword evidence="5 8" id="KW-0812">Transmembrane</keyword>
<keyword evidence="3 10" id="KW-0328">Glycosyltransferase</keyword>
<feature type="transmembrane region" description="Helical" evidence="8">
    <location>
        <begin position="165"/>
        <end position="193"/>
    </location>
</feature>
<name>A0A7G1HTP7_9BACT</name>
<evidence type="ECO:0000256" key="8">
    <source>
        <dbReference type="SAM" id="Phobius"/>
    </source>
</evidence>
<feature type="transmembrane region" description="Helical" evidence="8">
    <location>
        <begin position="334"/>
        <end position="355"/>
    </location>
</feature>